<evidence type="ECO:0000313" key="2">
    <source>
        <dbReference type="RefSeq" id="XP_024867306.1"/>
    </source>
</evidence>
<name>A0A6J1PD27_9HYME</name>
<accession>A0A6J1PD27</accession>
<evidence type="ECO:0000313" key="1">
    <source>
        <dbReference type="Proteomes" id="UP000504618"/>
    </source>
</evidence>
<dbReference type="Proteomes" id="UP000504618">
    <property type="component" value="Unplaced"/>
</dbReference>
<reference evidence="2" key="1">
    <citation type="submission" date="2025-08" db="UniProtKB">
        <authorList>
            <consortium name="RefSeq"/>
        </authorList>
    </citation>
    <scope>IDENTIFICATION</scope>
    <source>
        <tissue evidence="2">Whole body</tissue>
    </source>
</reference>
<gene>
    <name evidence="2" type="primary">LOC112451716</name>
</gene>
<organism evidence="1 2">
    <name type="scientific">Temnothorax curvispinosus</name>
    <dbReference type="NCBI Taxonomy" id="300111"/>
    <lineage>
        <taxon>Eukaryota</taxon>
        <taxon>Metazoa</taxon>
        <taxon>Ecdysozoa</taxon>
        <taxon>Arthropoda</taxon>
        <taxon>Hexapoda</taxon>
        <taxon>Insecta</taxon>
        <taxon>Pterygota</taxon>
        <taxon>Neoptera</taxon>
        <taxon>Endopterygota</taxon>
        <taxon>Hymenoptera</taxon>
        <taxon>Apocrita</taxon>
        <taxon>Aculeata</taxon>
        <taxon>Formicoidea</taxon>
        <taxon>Formicidae</taxon>
        <taxon>Myrmicinae</taxon>
        <taxon>Temnothorax</taxon>
    </lineage>
</organism>
<sequence length="160" mass="18317">MRVSDRVATHQRRCHLDRCGVTTCDRSRSRGCVRRATPKFRLAGTADLRVSTFFAILRRSFSGVVISGGQRRNEDSTGVVIEDIDCSRLTTPWLFDSEYIVWRARHSPVLFTRVFCRRGASRTYKAQRVRSRCKTDSERMSRSRVQILKNDALTKADASA</sequence>
<dbReference type="AlphaFoldDB" id="A0A6J1PD27"/>
<proteinExistence type="predicted"/>
<dbReference type="GeneID" id="112451716"/>
<keyword evidence="1" id="KW-1185">Reference proteome</keyword>
<protein>
    <submittedName>
        <fullName evidence="2">Uncharacterized protein LOC112451716</fullName>
    </submittedName>
</protein>
<dbReference type="RefSeq" id="XP_024867306.1">
    <property type="nucleotide sequence ID" value="XM_025011538.1"/>
</dbReference>